<dbReference type="Proteomes" id="UP000233551">
    <property type="component" value="Unassembled WGS sequence"/>
</dbReference>
<proteinExistence type="predicted"/>
<dbReference type="PANTHER" id="PTHR34947:SF4">
    <property type="entry name" value="TRANSMEMBRANE PROTEIN"/>
    <property type="match status" value="1"/>
</dbReference>
<evidence type="ECO:0000313" key="3">
    <source>
        <dbReference type="EMBL" id="OWM85642.1"/>
    </source>
</evidence>
<dbReference type="PANTHER" id="PTHR34947">
    <property type="entry name" value="TRANSMEMBRANE PROTEIN"/>
    <property type="match status" value="1"/>
</dbReference>
<dbReference type="EMBL" id="PGOL01001112">
    <property type="protein sequence ID" value="PKI60763.1"/>
    <property type="molecule type" value="Genomic_DNA"/>
</dbReference>
<reference evidence="3" key="2">
    <citation type="submission" date="2017-06" db="EMBL/GenBank/DDBJ databases">
        <title>The pomegranate genome and the genomics of punicalagin biosynthesis.</title>
        <authorList>
            <person name="Xu C."/>
        </authorList>
    </citation>
    <scope>NUCLEOTIDE SEQUENCE [LARGE SCALE GENOMIC DNA]</scope>
    <source>
        <tissue evidence="3">Fresh leaf</tissue>
    </source>
</reference>
<comment type="caution">
    <text evidence="3">The sequence shown here is derived from an EMBL/GenBank/DDBJ whole genome shotgun (WGS) entry which is preliminary data.</text>
</comment>
<sequence>MDQIIVTTDHDDHQIMSQIQKVHQQLVHVLLIKKLLCFLGIRTTLQFLLVASFSLVSILLAIFLCCYRYYSSGHLPLFPDNDFFYFSTVIFSLFTHALERKYMFLLCNGILAFLAKSLRLSSSSTSDPDPVVVDMKALPATDGIIELPEAVGVAVSAEEEEDNAAAIVADEEGEREREEKEEEGDDGADDRDMAGDSSFLEAAHEGGSEALVTEFDDDDGVEGDYCLEDEEAAAAATEGVTMANGTSSEELMSTDELNKKIEEFIRKMKEEIRIEAQSQLIAV</sequence>
<evidence type="ECO:0000313" key="4">
    <source>
        <dbReference type="EMBL" id="PKI60763.1"/>
    </source>
</evidence>
<evidence type="ECO:0000256" key="2">
    <source>
        <dbReference type="SAM" id="Phobius"/>
    </source>
</evidence>
<feature type="transmembrane region" description="Helical" evidence="2">
    <location>
        <begin position="82"/>
        <end position="98"/>
    </location>
</feature>
<protein>
    <submittedName>
        <fullName evidence="3">Uncharacterized protein</fullName>
    </submittedName>
</protein>
<reference evidence="5" key="1">
    <citation type="journal article" date="2017" name="Plant J.">
        <title>The pomegranate (Punica granatum L.) genome and the genomics of punicalagin biosynthesis.</title>
        <authorList>
            <person name="Qin G."/>
            <person name="Xu C."/>
            <person name="Ming R."/>
            <person name="Tang H."/>
            <person name="Guyot R."/>
            <person name="Kramer E.M."/>
            <person name="Hu Y."/>
            <person name="Yi X."/>
            <person name="Qi Y."/>
            <person name="Xu X."/>
            <person name="Gao Z."/>
            <person name="Pan H."/>
            <person name="Jian J."/>
            <person name="Tian Y."/>
            <person name="Yue Z."/>
            <person name="Xu Y."/>
        </authorList>
    </citation>
    <scope>NUCLEOTIDE SEQUENCE [LARGE SCALE GENOMIC DNA]</scope>
    <source>
        <strain evidence="5">cv. Dabenzi</strain>
    </source>
</reference>
<keyword evidence="2" id="KW-0472">Membrane</keyword>
<dbReference type="OrthoDB" id="1303733at2759"/>
<dbReference type="GeneID" id="116206795"/>
<dbReference type="Proteomes" id="UP000197138">
    <property type="component" value="Unassembled WGS sequence"/>
</dbReference>
<reference evidence="4 6" key="3">
    <citation type="submission" date="2017-11" db="EMBL/GenBank/DDBJ databases">
        <title>De-novo sequencing of pomegranate (Punica granatum L.) genome.</title>
        <authorList>
            <person name="Akparov Z."/>
            <person name="Amiraslanov A."/>
            <person name="Hajiyeva S."/>
            <person name="Abbasov M."/>
            <person name="Kaur K."/>
            <person name="Hamwieh A."/>
            <person name="Solovyev V."/>
            <person name="Salamov A."/>
            <person name="Braich B."/>
            <person name="Kosarev P."/>
            <person name="Mahmoud A."/>
            <person name="Hajiyev E."/>
            <person name="Babayeva S."/>
            <person name="Izzatullayeva V."/>
            <person name="Mammadov A."/>
            <person name="Mammadov A."/>
            <person name="Sharifova S."/>
            <person name="Ojaghi J."/>
            <person name="Eynullazada K."/>
            <person name="Bayramov B."/>
            <person name="Abdulazimova A."/>
            <person name="Shahmuradov I."/>
        </authorList>
    </citation>
    <scope>NUCLEOTIDE SEQUENCE [LARGE SCALE GENOMIC DNA]</scope>
    <source>
        <strain evidence="4">AG2017</strain>
        <strain evidence="6">cv. AG2017</strain>
        <tissue evidence="4">Leaf</tissue>
    </source>
</reference>
<gene>
    <name evidence="3" type="ORF">CDL15_Pgr029065</name>
    <name evidence="4" type="ORF">CRG98_018846</name>
</gene>
<keyword evidence="2" id="KW-1133">Transmembrane helix</keyword>
<keyword evidence="2" id="KW-0812">Transmembrane</keyword>
<evidence type="ECO:0000313" key="6">
    <source>
        <dbReference type="Proteomes" id="UP000233551"/>
    </source>
</evidence>
<name>A0A218XMX2_PUNGR</name>
<dbReference type="AlphaFoldDB" id="A0A218XMX2"/>
<feature type="compositionally biased region" description="Acidic residues" evidence="1">
    <location>
        <begin position="159"/>
        <end position="189"/>
    </location>
</feature>
<evidence type="ECO:0000313" key="5">
    <source>
        <dbReference type="Proteomes" id="UP000197138"/>
    </source>
</evidence>
<evidence type="ECO:0000256" key="1">
    <source>
        <dbReference type="SAM" id="MobiDB-lite"/>
    </source>
</evidence>
<feature type="transmembrane region" description="Helical" evidence="2">
    <location>
        <begin position="47"/>
        <end position="70"/>
    </location>
</feature>
<keyword evidence="6" id="KW-1185">Reference proteome</keyword>
<organism evidence="3 5">
    <name type="scientific">Punica granatum</name>
    <name type="common">Pomegranate</name>
    <dbReference type="NCBI Taxonomy" id="22663"/>
    <lineage>
        <taxon>Eukaryota</taxon>
        <taxon>Viridiplantae</taxon>
        <taxon>Streptophyta</taxon>
        <taxon>Embryophyta</taxon>
        <taxon>Tracheophyta</taxon>
        <taxon>Spermatophyta</taxon>
        <taxon>Magnoliopsida</taxon>
        <taxon>eudicotyledons</taxon>
        <taxon>Gunneridae</taxon>
        <taxon>Pentapetalae</taxon>
        <taxon>rosids</taxon>
        <taxon>malvids</taxon>
        <taxon>Myrtales</taxon>
        <taxon>Lythraceae</taxon>
        <taxon>Punica</taxon>
    </lineage>
</organism>
<dbReference type="EMBL" id="MTKT01001158">
    <property type="protein sequence ID" value="OWM85642.1"/>
    <property type="molecule type" value="Genomic_DNA"/>
</dbReference>
<accession>A0A218XMX2</accession>
<feature type="region of interest" description="Disordered" evidence="1">
    <location>
        <begin position="159"/>
        <end position="194"/>
    </location>
</feature>